<evidence type="ECO:0000256" key="1">
    <source>
        <dbReference type="ARBA" id="ARBA00022741"/>
    </source>
</evidence>
<feature type="domain" description="CobW C-terminal" evidence="7">
    <location>
        <begin position="238"/>
        <end position="303"/>
    </location>
</feature>
<evidence type="ECO:0000256" key="4">
    <source>
        <dbReference type="ARBA" id="ARBA00034320"/>
    </source>
</evidence>
<keyword evidence="3" id="KW-0143">Chaperone</keyword>
<dbReference type="EMBL" id="BAAACP010000016">
    <property type="protein sequence ID" value="GAA0865558.1"/>
    <property type="molecule type" value="Genomic_DNA"/>
</dbReference>
<evidence type="ECO:0000313" key="9">
    <source>
        <dbReference type="Proteomes" id="UP001400965"/>
    </source>
</evidence>
<gene>
    <name evidence="8" type="ORF">GCM10008917_23480</name>
</gene>
<dbReference type="CDD" id="cd03112">
    <property type="entry name" value="CobW-like"/>
    <property type="match status" value="1"/>
</dbReference>
<dbReference type="InterPro" id="IPR027417">
    <property type="entry name" value="P-loop_NTPase"/>
</dbReference>
<evidence type="ECO:0000259" key="7">
    <source>
        <dbReference type="Pfam" id="PF07683"/>
    </source>
</evidence>
<evidence type="ECO:0000313" key="8">
    <source>
        <dbReference type="EMBL" id="GAA0865558.1"/>
    </source>
</evidence>
<dbReference type="RefSeq" id="WP_346046232.1">
    <property type="nucleotide sequence ID" value="NZ_BAAACP010000016.1"/>
</dbReference>
<dbReference type="SUPFAM" id="SSF52540">
    <property type="entry name" value="P-loop containing nucleoside triphosphate hydrolases"/>
    <property type="match status" value="1"/>
</dbReference>
<dbReference type="InterPro" id="IPR036627">
    <property type="entry name" value="CobW-likC_sf"/>
</dbReference>
<accession>A0ABP3XJ39</accession>
<dbReference type="Gene3D" id="3.30.1220.10">
    <property type="entry name" value="CobW-like, C-terminal domain"/>
    <property type="match status" value="1"/>
</dbReference>
<organism evidence="8 9">
    <name type="scientific">Paraclostridium tenue</name>
    <dbReference type="NCBI Taxonomy" id="1737"/>
    <lineage>
        <taxon>Bacteria</taxon>
        <taxon>Bacillati</taxon>
        <taxon>Bacillota</taxon>
        <taxon>Clostridia</taxon>
        <taxon>Peptostreptococcales</taxon>
        <taxon>Peptostreptococcaceae</taxon>
        <taxon>Paraclostridium</taxon>
    </lineage>
</organism>
<dbReference type="Pfam" id="PF02492">
    <property type="entry name" value="cobW"/>
    <property type="match status" value="1"/>
</dbReference>
<dbReference type="InterPro" id="IPR003495">
    <property type="entry name" value="CobW/HypB/UreG_nucleotide-bd"/>
</dbReference>
<evidence type="ECO:0000259" key="6">
    <source>
        <dbReference type="Pfam" id="PF02492"/>
    </source>
</evidence>
<dbReference type="Gene3D" id="3.40.50.300">
    <property type="entry name" value="P-loop containing nucleotide triphosphate hydrolases"/>
    <property type="match status" value="1"/>
</dbReference>
<keyword evidence="2" id="KW-0378">Hydrolase</keyword>
<dbReference type="Pfam" id="PF07683">
    <property type="entry name" value="CobW_C"/>
    <property type="match status" value="1"/>
</dbReference>
<dbReference type="PANTHER" id="PTHR13748">
    <property type="entry name" value="COBW-RELATED"/>
    <property type="match status" value="1"/>
</dbReference>
<comment type="catalytic activity">
    <reaction evidence="5">
        <text>GTP + H2O = GDP + phosphate + H(+)</text>
        <dbReference type="Rhea" id="RHEA:19669"/>
        <dbReference type="ChEBI" id="CHEBI:15377"/>
        <dbReference type="ChEBI" id="CHEBI:15378"/>
        <dbReference type="ChEBI" id="CHEBI:37565"/>
        <dbReference type="ChEBI" id="CHEBI:43474"/>
        <dbReference type="ChEBI" id="CHEBI:58189"/>
    </reaction>
    <physiologicalReaction direction="left-to-right" evidence="5">
        <dbReference type="Rhea" id="RHEA:19670"/>
    </physiologicalReaction>
</comment>
<comment type="caution">
    <text evidence="8">The sequence shown here is derived from an EMBL/GenBank/DDBJ whole genome shotgun (WGS) entry which is preliminary data.</text>
</comment>
<protein>
    <submittedName>
        <fullName evidence="8">GTP-binding protein</fullName>
    </submittedName>
</protein>
<evidence type="ECO:0000256" key="5">
    <source>
        <dbReference type="ARBA" id="ARBA00049117"/>
    </source>
</evidence>
<keyword evidence="1" id="KW-0547">Nucleotide-binding</keyword>
<dbReference type="InterPro" id="IPR051316">
    <property type="entry name" value="Zinc-reg_GTPase_activator"/>
</dbReference>
<sequence length="304" mass="34651">MIKVDIISGFLGSGKTTLIKNLLESINDERVVVIENEFGQIGIDKEIIQKDGFDIIELQNGCICCSIKLNFKDTLLEVINNFNPTRIIIEPTGVGLLSEIITMINDSKLNEVLSLNSLITVVDGVNYFEYIDNFGDFFEDQIKNAQIIIISKSQFIDKNNLDNIIKSLRNINKNAHIINENWSNISFFKLFEVLNLLSDEISDNLDCKNRKNITESMKSIESISINPIKSYSVEEIEDIFKILSENTFGNIIRCKGFVDSGDCLLEFNYVNKQYTIKQRVKNTNPKLTIIGTNLKKKDLLKIFK</sequence>
<evidence type="ECO:0000256" key="3">
    <source>
        <dbReference type="ARBA" id="ARBA00023186"/>
    </source>
</evidence>
<comment type="similarity">
    <text evidence="4">Belongs to the SIMIBI class G3E GTPase family. ZNG1 subfamily.</text>
</comment>
<proteinExistence type="inferred from homology"/>
<dbReference type="InterPro" id="IPR011629">
    <property type="entry name" value="CobW-like_C"/>
</dbReference>
<dbReference type="Proteomes" id="UP001400965">
    <property type="component" value="Unassembled WGS sequence"/>
</dbReference>
<keyword evidence="9" id="KW-1185">Reference proteome</keyword>
<feature type="domain" description="CobW/HypB/UreG nucleotide-binding" evidence="6">
    <location>
        <begin position="4"/>
        <end position="178"/>
    </location>
</feature>
<reference evidence="9" key="1">
    <citation type="journal article" date="2019" name="Int. J. Syst. Evol. Microbiol.">
        <title>The Global Catalogue of Microorganisms (GCM) 10K type strain sequencing project: providing services to taxonomists for standard genome sequencing and annotation.</title>
        <authorList>
            <consortium name="The Broad Institute Genomics Platform"/>
            <consortium name="The Broad Institute Genome Sequencing Center for Infectious Disease"/>
            <person name="Wu L."/>
            <person name="Ma J."/>
        </authorList>
    </citation>
    <scope>NUCLEOTIDE SEQUENCE [LARGE SCALE GENOMIC DNA]</scope>
    <source>
        <strain evidence="9">JCM 6486</strain>
    </source>
</reference>
<evidence type="ECO:0000256" key="2">
    <source>
        <dbReference type="ARBA" id="ARBA00022801"/>
    </source>
</evidence>
<name>A0ABP3XJ39_9FIRM</name>
<dbReference type="PANTHER" id="PTHR13748:SF62">
    <property type="entry name" value="COBW DOMAIN-CONTAINING PROTEIN"/>
    <property type="match status" value="1"/>
</dbReference>